<reference evidence="1 2" key="1">
    <citation type="submission" date="2008-06" db="EMBL/GenBank/DDBJ databases">
        <title>Complete sequence of Chloroherpeton thalassium ATCC 35110.</title>
        <authorList>
            <consortium name="US DOE Joint Genome Institute"/>
            <person name="Lucas S."/>
            <person name="Copeland A."/>
            <person name="Lapidus A."/>
            <person name="Glavina del Rio T."/>
            <person name="Dalin E."/>
            <person name="Tice H."/>
            <person name="Bruce D."/>
            <person name="Goodwin L."/>
            <person name="Pitluck S."/>
            <person name="Schmutz J."/>
            <person name="Larimer F."/>
            <person name="Land M."/>
            <person name="Hauser L."/>
            <person name="Kyrpides N."/>
            <person name="Mikhailova N."/>
            <person name="Liu Z."/>
            <person name="Li T."/>
            <person name="Zhao F."/>
            <person name="Overmann J."/>
            <person name="Bryant D.A."/>
            <person name="Richardson P."/>
        </authorList>
    </citation>
    <scope>NUCLEOTIDE SEQUENCE [LARGE SCALE GENOMIC DNA]</scope>
    <source>
        <strain evidence="2">ATCC 35110 / GB-78</strain>
    </source>
</reference>
<keyword evidence="1" id="KW-0808">Transferase</keyword>
<proteinExistence type="predicted"/>
<dbReference type="InterPro" id="IPR029063">
    <property type="entry name" value="SAM-dependent_MTases_sf"/>
</dbReference>
<dbReference type="Pfam" id="PF13489">
    <property type="entry name" value="Methyltransf_23"/>
    <property type="match status" value="1"/>
</dbReference>
<dbReference type="EMBL" id="CP001100">
    <property type="protein sequence ID" value="ACF14745.1"/>
    <property type="molecule type" value="Genomic_DNA"/>
</dbReference>
<accession>B3QWI5</accession>
<dbReference type="GO" id="GO:0008168">
    <property type="term" value="F:methyltransferase activity"/>
    <property type="evidence" value="ECO:0007669"/>
    <property type="project" value="UniProtKB-KW"/>
</dbReference>
<dbReference type="AlphaFoldDB" id="B3QWI5"/>
<dbReference type="KEGG" id="cts:Ctha_2294"/>
<sequence length="259" mass="29699">MVSVSTLNKILNDNSLSKNERYYWGYQYRFGKEVLIPYFKKNHIRIENAAIVEIGCAEGGVLAALIQNGGGFGLGTDIVEPRLQTGRKMNASLALNINLQKHGIFQDAIRNEWKERFDLLILRDVIEHLDNPELALQNISGFLNQNGRVLVSFPPYTSPYGAHQHTLKNFWGYIPFLHYLPDPIFNWTIKTGRKADIEEVKRLRQIQLTIDKFKIAALNAGMQIEKESYYLLRPVFKMKFGIPELSLTPGETRYVKGIK</sequence>
<dbReference type="RefSeq" id="WP_012500827.1">
    <property type="nucleotide sequence ID" value="NC_011026.1"/>
</dbReference>
<dbReference type="OrthoDB" id="323463at2"/>
<name>B3QWI5_CHLT3</name>
<keyword evidence="1" id="KW-0489">Methyltransferase</keyword>
<dbReference type="Proteomes" id="UP000001208">
    <property type="component" value="Chromosome"/>
</dbReference>
<gene>
    <name evidence="1" type="ordered locus">Ctha_2294</name>
</gene>
<protein>
    <submittedName>
        <fullName evidence="1">Methyltransferase type 12</fullName>
    </submittedName>
</protein>
<evidence type="ECO:0000313" key="1">
    <source>
        <dbReference type="EMBL" id="ACF14745.1"/>
    </source>
</evidence>
<dbReference type="eggNOG" id="COG2227">
    <property type="taxonomic scope" value="Bacteria"/>
</dbReference>
<dbReference type="Gene3D" id="3.40.50.150">
    <property type="entry name" value="Vaccinia Virus protein VP39"/>
    <property type="match status" value="1"/>
</dbReference>
<dbReference type="GO" id="GO:0032259">
    <property type="term" value="P:methylation"/>
    <property type="evidence" value="ECO:0007669"/>
    <property type="project" value="UniProtKB-KW"/>
</dbReference>
<organism evidence="1 2">
    <name type="scientific">Chloroherpeton thalassium (strain ATCC 35110 / GB-78)</name>
    <dbReference type="NCBI Taxonomy" id="517418"/>
    <lineage>
        <taxon>Bacteria</taxon>
        <taxon>Pseudomonadati</taxon>
        <taxon>Chlorobiota</taxon>
        <taxon>Chlorobiia</taxon>
        <taxon>Chlorobiales</taxon>
        <taxon>Chloroherpetonaceae</taxon>
        <taxon>Chloroherpeton</taxon>
    </lineage>
</organism>
<keyword evidence="2" id="KW-1185">Reference proteome</keyword>
<dbReference type="SUPFAM" id="SSF53335">
    <property type="entry name" value="S-adenosyl-L-methionine-dependent methyltransferases"/>
    <property type="match status" value="1"/>
</dbReference>
<dbReference type="CDD" id="cd02440">
    <property type="entry name" value="AdoMet_MTases"/>
    <property type="match status" value="1"/>
</dbReference>
<dbReference type="STRING" id="517418.Ctha_2294"/>
<dbReference type="HOGENOM" id="CLU_1072390_0_0_10"/>
<evidence type="ECO:0000313" key="2">
    <source>
        <dbReference type="Proteomes" id="UP000001208"/>
    </source>
</evidence>